<sequence length="175" mass="19356">MSSTDEVAGVLASIRTESGASLLALVEASPVLLVFLRHFGCSFCRQAISDVAEIRGELARRGVRPVFVHLGTPERAKPFFDYYGIGDVERVSDPEAVVYQLPVFALPRMHPALTLLQPSVWIGWLKGAIFKHGIGAIQEDGHQMQGIFFLKGAKIVRQFRYKTIADEPDYLKLVG</sequence>
<accession>A0A7W8IH40</accession>
<proteinExistence type="predicted"/>
<dbReference type="AlphaFoldDB" id="A0A7W8IH40"/>
<keyword evidence="2" id="KW-1185">Reference proteome</keyword>
<organism evidence="1 2">
    <name type="scientific">Tunturiibacter empetritectus</name>
    <dbReference type="NCBI Taxonomy" id="3069691"/>
    <lineage>
        <taxon>Bacteria</taxon>
        <taxon>Pseudomonadati</taxon>
        <taxon>Acidobacteriota</taxon>
        <taxon>Terriglobia</taxon>
        <taxon>Terriglobales</taxon>
        <taxon>Acidobacteriaceae</taxon>
        <taxon>Tunturiibacter</taxon>
    </lineage>
</organism>
<name>A0A7W8IH40_9BACT</name>
<dbReference type="Gene3D" id="3.40.30.10">
    <property type="entry name" value="Glutaredoxin"/>
    <property type="match status" value="1"/>
</dbReference>
<dbReference type="EMBL" id="JACHDY010000001">
    <property type="protein sequence ID" value="MBB5316140.1"/>
    <property type="molecule type" value="Genomic_DNA"/>
</dbReference>
<dbReference type="Proteomes" id="UP000568106">
    <property type="component" value="Unassembled WGS sequence"/>
</dbReference>
<evidence type="ECO:0000313" key="1">
    <source>
        <dbReference type="EMBL" id="MBB5316140.1"/>
    </source>
</evidence>
<gene>
    <name evidence="1" type="ORF">HDF09_000790</name>
</gene>
<evidence type="ECO:0000313" key="2">
    <source>
        <dbReference type="Proteomes" id="UP000568106"/>
    </source>
</evidence>
<dbReference type="InterPro" id="IPR036249">
    <property type="entry name" value="Thioredoxin-like_sf"/>
</dbReference>
<comment type="caution">
    <text evidence="1">The sequence shown here is derived from an EMBL/GenBank/DDBJ whole genome shotgun (WGS) entry which is preliminary data.</text>
</comment>
<reference evidence="1" key="1">
    <citation type="submission" date="2020-08" db="EMBL/GenBank/DDBJ databases">
        <title>Genomic Encyclopedia of Type Strains, Phase IV (KMG-V): Genome sequencing to study the core and pangenomes of soil and plant-associated prokaryotes.</title>
        <authorList>
            <person name="Whitman W."/>
        </authorList>
    </citation>
    <scope>NUCLEOTIDE SEQUENCE [LARGE SCALE GENOMIC DNA]</scope>
    <source>
        <strain evidence="1">M8UP27</strain>
    </source>
</reference>
<protein>
    <submittedName>
        <fullName evidence="1">Peroxiredoxin</fullName>
    </submittedName>
</protein>
<dbReference type="SUPFAM" id="SSF52833">
    <property type="entry name" value="Thioredoxin-like"/>
    <property type="match status" value="1"/>
</dbReference>